<reference evidence="3 4" key="1">
    <citation type="journal article" date="2012" name="J. Bacteriol.">
        <title>Genome Sequence of Idiomarina xiamenensis Type Strain 10-D-4.</title>
        <authorList>
            <person name="Lai Q."/>
            <person name="Wang L."/>
            <person name="Wang W."/>
            <person name="Shao Z."/>
        </authorList>
    </citation>
    <scope>NUCLEOTIDE SEQUENCE [LARGE SCALE GENOMIC DNA]</scope>
    <source>
        <strain evidence="3 4">10-D-4</strain>
    </source>
</reference>
<dbReference type="SUPFAM" id="SSF54909">
    <property type="entry name" value="Dimeric alpha+beta barrel"/>
    <property type="match status" value="1"/>
</dbReference>
<dbReference type="PATRIC" id="fig|740709.3.peg.1326"/>
<dbReference type="OrthoDB" id="9797014at2"/>
<keyword evidence="4" id="KW-1185">Reference proteome</keyword>
<dbReference type="NCBIfam" id="NF008473">
    <property type="entry name" value="PRK11370.1"/>
    <property type="match status" value="1"/>
</dbReference>
<dbReference type="PANTHER" id="PTHR33606:SF3">
    <property type="entry name" value="PROTEIN YCII"/>
    <property type="match status" value="1"/>
</dbReference>
<organism evidence="3 4">
    <name type="scientific">Idiomarina xiamenensis 10-D-4</name>
    <dbReference type="NCBI Taxonomy" id="740709"/>
    <lineage>
        <taxon>Bacteria</taxon>
        <taxon>Pseudomonadati</taxon>
        <taxon>Pseudomonadota</taxon>
        <taxon>Gammaproteobacteria</taxon>
        <taxon>Alteromonadales</taxon>
        <taxon>Idiomarinaceae</taxon>
        <taxon>Idiomarina</taxon>
    </lineage>
</organism>
<feature type="domain" description="YCII-related" evidence="2">
    <location>
        <begin position="1"/>
        <end position="94"/>
    </location>
</feature>
<proteinExistence type="inferred from homology"/>
<accession>K2K959</accession>
<evidence type="ECO:0000256" key="1">
    <source>
        <dbReference type="ARBA" id="ARBA00007689"/>
    </source>
</evidence>
<name>K2K959_9GAMM</name>
<dbReference type="InterPro" id="IPR051807">
    <property type="entry name" value="Sec-metab_biosynth-assoc"/>
</dbReference>
<protein>
    <submittedName>
        <fullName evidence="3">YCII-related protein</fullName>
    </submittedName>
</protein>
<evidence type="ECO:0000313" key="3">
    <source>
        <dbReference type="EMBL" id="EKE84318.1"/>
    </source>
</evidence>
<dbReference type="eggNOG" id="COG2350">
    <property type="taxonomic scope" value="Bacteria"/>
</dbReference>
<comment type="caution">
    <text evidence="3">The sequence shown here is derived from an EMBL/GenBank/DDBJ whole genome shotgun (WGS) entry which is preliminary data.</text>
</comment>
<dbReference type="AlphaFoldDB" id="K2K959"/>
<evidence type="ECO:0000313" key="4">
    <source>
        <dbReference type="Proteomes" id="UP000014115"/>
    </source>
</evidence>
<dbReference type="InterPro" id="IPR011008">
    <property type="entry name" value="Dimeric_a/b-barrel"/>
</dbReference>
<dbReference type="Gene3D" id="3.30.70.1060">
    <property type="entry name" value="Dimeric alpha+beta barrel"/>
    <property type="match status" value="1"/>
</dbReference>
<evidence type="ECO:0000259" key="2">
    <source>
        <dbReference type="Pfam" id="PF03795"/>
    </source>
</evidence>
<dbReference type="RefSeq" id="WP_008488469.1">
    <property type="nucleotide sequence ID" value="NZ_AMRG01000006.1"/>
</dbReference>
<dbReference type="Pfam" id="PF03795">
    <property type="entry name" value="YCII"/>
    <property type="match status" value="1"/>
</dbReference>
<sequence>MWFMIVAEDTPNSLERRLAARPAHLQRLTELQDGGRLLTAGPLPAIASNDPGPAGFTGSLVVAEFDSLAQAQAWADADPYIDAGVYAKVTVKPYKQVFPVSQ</sequence>
<dbReference type="Proteomes" id="UP000014115">
    <property type="component" value="Unassembled WGS sequence"/>
</dbReference>
<dbReference type="PANTHER" id="PTHR33606">
    <property type="entry name" value="PROTEIN YCII"/>
    <property type="match status" value="1"/>
</dbReference>
<dbReference type="EMBL" id="AMRG01000006">
    <property type="protein sequence ID" value="EKE84318.1"/>
    <property type="molecule type" value="Genomic_DNA"/>
</dbReference>
<dbReference type="STRING" id="740709.A10D4_06501"/>
<gene>
    <name evidence="3" type="ORF">A10D4_06501</name>
</gene>
<dbReference type="InterPro" id="IPR005545">
    <property type="entry name" value="YCII"/>
</dbReference>
<comment type="similarity">
    <text evidence="1">Belongs to the YciI family.</text>
</comment>